<reference evidence="1" key="1">
    <citation type="submission" date="2020-08" db="EMBL/GenBank/DDBJ databases">
        <title>Multicomponent nature underlies the extraordinary mechanical properties of spider dragline silk.</title>
        <authorList>
            <person name="Kono N."/>
            <person name="Nakamura H."/>
            <person name="Mori M."/>
            <person name="Yoshida Y."/>
            <person name="Ohtoshi R."/>
            <person name="Malay A.D."/>
            <person name="Moran D.A.P."/>
            <person name="Tomita M."/>
            <person name="Numata K."/>
            <person name="Arakawa K."/>
        </authorList>
    </citation>
    <scope>NUCLEOTIDE SEQUENCE</scope>
</reference>
<proteinExistence type="predicted"/>
<name>A0A8X6RUC7_TRICX</name>
<dbReference type="AlphaFoldDB" id="A0A8X6RUC7"/>
<evidence type="ECO:0000313" key="2">
    <source>
        <dbReference type="Proteomes" id="UP000887159"/>
    </source>
</evidence>
<dbReference type="PANTHER" id="PTHR47331">
    <property type="entry name" value="PHD-TYPE DOMAIN-CONTAINING PROTEIN"/>
    <property type="match status" value="1"/>
</dbReference>
<dbReference type="PANTHER" id="PTHR47331:SF6">
    <property type="entry name" value="DOUBLECORTIN DOMAIN-CONTAINING PROTEIN"/>
    <property type="match status" value="1"/>
</dbReference>
<dbReference type="EMBL" id="BMAU01021185">
    <property type="protein sequence ID" value="GFX95262.1"/>
    <property type="molecule type" value="Genomic_DNA"/>
</dbReference>
<dbReference type="Proteomes" id="UP000887159">
    <property type="component" value="Unassembled WGS sequence"/>
</dbReference>
<gene>
    <name evidence="1" type="primary">AVEN_45926_1</name>
    <name evidence="1" type="ORF">TNCV_848531</name>
</gene>
<accession>A0A8X6RUC7</accession>
<evidence type="ECO:0000313" key="1">
    <source>
        <dbReference type="EMBL" id="GFX95262.1"/>
    </source>
</evidence>
<keyword evidence="2" id="KW-1185">Reference proteome</keyword>
<sequence length="138" mass="15595">MIPFLMAQWAAEGFDTHPMDASIRLGTNKTKVLGMAWQTLDDCLTLDTKGSSKRWKQFVANRVQEISELTDPDSWFHCSGQDNPSDFLSRGLSVTLISNNKWWTGPAFLRTDELPKTVSECPELNEVDYLPELKSKGL</sequence>
<protein>
    <submittedName>
        <fullName evidence="1">Integrase catalytic domain-containing protein</fullName>
    </submittedName>
</protein>
<organism evidence="1 2">
    <name type="scientific">Trichonephila clavipes</name>
    <name type="common">Golden silk orbweaver</name>
    <name type="synonym">Nephila clavipes</name>
    <dbReference type="NCBI Taxonomy" id="2585209"/>
    <lineage>
        <taxon>Eukaryota</taxon>
        <taxon>Metazoa</taxon>
        <taxon>Ecdysozoa</taxon>
        <taxon>Arthropoda</taxon>
        <taxon>Chelicerata</taxon>
        <taxon>Arachnida</taxon>
        <taxon>Araneae</taxon>
        <taxon>Araneomorphae</taxon>
        <taxon>Entelegynae</taxon>
        <taxon>Araneoidea</taxon>
        <taxon>Nephilidae</taxon>
        <taxon>Trichonephila</taxon>
    </lineage>
</organism>
<comment type="caution">
    <text evidence="1">The sequence shown here is derived from an EMBL/GenBank/DDBJ whole genome shotgun (WGS) entry which is preliminary data.</text>
</comment>